<keyword evidence="3" id="KW-0808">Transferase</keyword>
<comment type="caution">
    <text evidence="7">The sequence shown here is derived from an EMBL/GenBank/DDBJ whole genome shotgun (WGS) entry which is preliminary data.</text>
</comment>
<comment type="subcellular location">
    <subcellularLocation>
        <location evidence="1">Membrane</location>
        <topology evidence="1">Single-pass type II membrane protein</topology>
    </subcellularLocation>
</comment>
<protein>
    <submittedName>
        <fullName evidence="7">Uncharacterized protein</fullName>
    </submittedName>
</protein>
<dbReference type="PANTHER" id="PTHR45719:SF14">
    <property type="entry name" value="BETA-GLUCURONOSYLTRANSFERASE GLCAT14A"/>
    <property type="match status" value="1"/>
</dbReference>
<dbReference type="GO" id="GO:0016020">
    <property type="term" value="C:membrane"/>
    <property type="evidence" value="ECO:0007669"/>
    <property type="project" value="UniProtKB-SubCell"/>
</dbReference>
<evidence type="ECO:0000256" key="5">
    <source>
        <dbReference type="ARBA" id="ARBA00023180"/>
    </source>
</evidence>
<dbReference type="InterPro" id="IPR044610">
    <property type="entry name" value="GLCAT14A/B/C"/>
</dbReference>
<dbReference type="AlphaFoldDB" id="A0A7J9ICR9"/>
<dbReference type="Pfam" id="PF02485">
    <property type="entry name" value="Branch"/>
    <property type="match status" value="2"/>
</dbReference>
<evidence type="ECO:0000256" key="4">
    <source>
        <dbReference type="ARBA" id="ARBA00023136"/>
    </source>
</evidence>
<evidence type="ECO:0000256" key="1">
    <source>
        <dbReference type="ARBA" id="ARBA00004606"/>
    </source>
</evidence>
<keyword evidence="5" id="KW-0325">Glycoprotein</keyword>
<organism evidence="7 8">
    <name type="scientific">Gossypium harknessii</name>
    <dbReference type="NCBI Taxonomy" id="34285"/>
    <lineage>
        <taxon>Eukaryota</taxon>
        <taxon>Viridiplantae</taxon>
        <taxon>Streptophyta</taxon>
        <taxon>Embryophyta</taxon>
        <taxon>Tracheophyta</taxon>
        <taxon>Spermatophyta</taxon>
        <taxon>Magnoliopsida</taxon>
        <taxon>eudicotyledons</taxon>
        <taxon>Gunneridae</taxon>
        <taxon>Pentapetalae</taxon>
        <taxon>rosids</taxon>
        <taxon>malvids</taxon>
        <taxon>Malvales</taxon>
        <taxon>Malvaceae</taxon>
        <taxon>Malvoideae</taxon>
        <taxon>Gossypium</taxon>
    </lineage>
</organism>
<evidence type="ECO:0000256" key="3">
    <source>
        <dbReference type="ARBA" id="ARBA00022679"/>
    </source>
</evidence>
<feature type="transmembrane region" description="Helical" evidence="6">
    <location>
        <begin position="7"/>
        <end position="27"/>
    </location>
</feature>
<keyword evidence="4 6" id="KW-0472">Membrane</keyword>
<keyword evidence="6" id="KW-1133">Transmembrane helix</keyword>
<reference evidence="7 8" key="1">
    <citation type="journal article" date="2019" name="Genome Biol. Evol.">
        <title>Insights into the evolution of the New World diploid cottons (Gossypium, subgenus Houzingenia) based on genome sequencing.</title>
        <authorList>
            <person name="Grover C.E."/>
            <person name="Arick M.A. 2nd"/>
            <person name="Thrash A."/>
            <person name="Conover J.L."/>
            <person name="Sanders W.S."/>
            <person name="Peterson D.G."/>
            <person name="Frelichowski J.E."/>
            <person name="Scheffler J.A."/>
            <person name="Scheffler B.E."/>
            <person name="Wendel J.F."/>
        </authorList>
    </citation>
    <scope>NUCLEOTIDE SEQUENCE [LARGE SCALE GENOMIC DNA]</scope>
    <source>
        <strain evidence="7">0</strain>
        <tissue evidence="7">Leaf</tissue>
    </source>
</reference>
<name>A0A7J9ICR9_9ROSI</name>
<keyword evidence="6" id="KW-0812">Transmembrane</keyword>
<keyword evidence="8" id="KW-1185">Reference proteome</keyword>
<sequence>MGAERKWFFSLLSLTFLSVLLLVLYSISPFSSPRPFPSLVQLGLPYPPAFGYYIFGGKGDKDRIFRLLLAVYHPRNRYVLHLGADATDGERYSLVVALKSVPAIRSFSNVDVIGNPDRFSYMGSSYIASTLHAAAILMKVDPGWDWFIALSALDYPLLTQDVHNIRFDTRWDLRFSDSGALYDLGLGKCSALIERLDSGKCAVGDDWHIFLLMSGFSRFMLMIHEVSDLLILLKLLILMMETFGPIFYRDQRFRPIVVDPGLYLARRTKIFYATEKRAMPDAFKIFTGIVCNPYHCSPWIVLSRSFLEFCIFGWDNLPRTLLMYFNNVMLSEESYFHTVICNSPELKNTTVNSDLRYMIWDNPPKMEPHFLNISDYDQMAQSGAAFARMFKEDDPVLDMVDEKILKRKRNQAAPGAWCTGRKSWWSDTCSQWGDVNVLKPGPQAKKFAETITNLLDDWNSQSNQCRLSR</sequence>
<dbReference type="InterPro" id="IPR003406">
    <property type="entry name" value="Glyco_trans_14"/>
</dbReference>
<proteinExistence type="predicted"/>
<dbReference type="EMBL" id="JABFAD010327029">
    <property type="protein sequence ID" value="MBA0818955.1"/>
    <property type="molecule type" value="Genomic_DNA"/>
</dbReference>
<gene>
    <name evidence="7" type="ORF">Gohar_021474</name>
</gene>
<evidence type="ECO:0000313" key="7">
    <source>
        <dbReference type="EMBL" id="MBA0818955.1"/>
    </source>
</evidence>
<evidence type="ECO:0000256" key="6">
    <source>
        <dbReference type="SAM" id="Phobius"/>
    </source>
</evidence>
<dbReference type="PANTHER" id="PTHR45719">
    <property type="entry name" value="GLYCOSYLTRANSFERASE"/>
    <property type="match status" value="1"/>
</dbReference>
<dbReference type="OrthoDB" id="2019572at2759"/>
<keyword evidence="2" id="KW-0328">Glycosyltransferase</keyword>
<dbReference type="Proteomes" id="UP000593560">
    <property type="component" value="Unassembled WGS sequence"/>
</dbReference>
<evidence type="ECO:0000256" key="2">
    <source>
        <dbReference type="ARBA" id="ARBA00022676"/>
    </source>
</evidence>
<dbReference type="GO" id="GO:0015020">
    <property type="term" value="F:glucuronosyltransferase activity"/>
    <property type="evidence" value="ECO:0007669"/>
    <property type="project" value="InterPro"/>
</dbReference>
<accession>A0A7J9ICR9</accession>
<evidence type="ECO:0000313" key="8">
    <source>
        <dbReference type="Proteomes" id="UP000593560"/>
    </source>
</evidence>